<gene>
    <name evidence="1" type="ordered locus">BAnh1_02760</name>
</gene>
<sequence>MLNLRLLTPHGTYLLNCVSEELHVEHVLKINDIPYNSVSAYRISETGEAELISFIGKSVGDLIKEVEGADFIFRTDRNINYQALLTKDTNLYKPAGKIAAEYVFDTHGQGAKEHVLLTQEECRSFVTSEVRKAMEKFAPTYLSEKIVVGISGGGDSNTLLKSLLDIGVDSRALVPVMMMGIPDWDKGLPRAQEICAEAGLSLRVVSAQEVGLLLGRDNGNWAEDFETFYPSSDLEVIGTLAVRLALSSVAREIGTGLVITGINLEDILAESFYAVMRGENLSPFPRRPLDGVDFLYPLYRCPKRILDGCYPKFSLENYLDRYPSELYWRAMSYYLAQSISTTLAGAEFMLVDGFQNLSAKNPAVPEYYDILGFSAKPGLTAAEIQKWRAYLTGKAVGGKK</sequence>
<dbReference type="Proteomes" id="UP000011729">
    <property type="component" value="Chromosome"/>
</dbReference>
<dbReference type="Gene3D" id="3.40.50.620">
    <property type="entry name" value="HUPs"/>
    <property type="match status" value="1"/>
</dbReference>
<protein>
    <recommendedName>
        <fullName evidence="3">NAD/GMP synthase domain-containing protein</fullName>
    </recommendedName>
</protein>
<dbReference type="EMBL" id="CP003123">
    <property type="protein sequence ID" value="AGF74159.1"/>
    <property type="molecule type" value="Genomic_DNA"/>
</dbReference>
<dbReference type="STRING" id="1094489.BAnh1_02760"/>
<evidence type="ECO:0008006" key="3">
    <source>
        <dbReference type="Google" id="ProtNLM"/>
    </source>
</evidence>
<reference evidence="1 2" key="1">
    <citation type="journal article" date="2013" name="PLoS Genet.">
        <title>A gene transfer agent and a dynamic repertoire of secretion systems hold the keys to the explosive radiation of the emerging pathogen Bartonella.</title>
        <authorList>
            <person name="Guy L."/>
            <person name="Nystedt B."/>
            <person name="Toft C."/>
            <person name="Zaremba-Niedzwiedzka K."/>
            <person name="Berglund E.C."/>
            <person name="Granberg F."/>
            <person name="Naslund K."/>
            <person name="Eriksson A.S."/>
            <person name="Andersson S.G."/>
        </authorList>
    </citation>
    <scope>NUCLEOTIDE SEQUENCE [LARGE SCALE GENOMIC DNA]</scope>
    <source>
        <strain evidence="1 2">Aust/NH1</strain>
    </source>
</reference>
<dbReference type="RefSeq" id="WP_015397668.1">
    <property type="nucleotide sequence ID" value="NC_020300.1"/>
</dbReference>
<dbReference type="HOGENOM" id="CLU_683253_0_0_5"/>
<dbReference type="KEGG" id="baus:BAnh1_02760"/>
<accession>M1N2L5</accession>
<organism evidence="1 2">
    <name type="scientific">Bartonella australis (strain Aust/NH1)</name>
    <dbReference type="NCBI Taxonomy" id="1094489"/>
    <lineage>
        <taxon>Bacteria</taxon>
        <taxon>Pseudomonadati</taxon>
        <taxon>Pseudomonadota</taxon>
        <taxon>Alphaproteobacteria</taxon>
        <taxon>Hyphomicrobiales</taxon>
        <taxon>Bartonellaceae</taxon>
        <taxon>Bartonella</taxon>
    </lineage>
</organism>
<dbReference type="AlphaFoldDB" id="M1N2L5"/>
<name>M1N2L5_BARAA</name>
<dbReference type="eggNOG" id="COG0037">
    <property type="taxonomic scope" value="Bacteria"/>
</dbReference>
<keyword evidence="2" id="KW-1185">Reference proteome</keyword>
<dbReference type="SUPFAM" id="SSF52402">
    <property type="entry name" value="Adenine nucleotide alpha hydrolases-like"/>
    <property type="match status" value="1"/>
</dbReference>
<proteinExistence type="predicted"/>
<dbReference type="InterPro" id="IPR014729">
    <property type="entry name" value="Rossmann-like_a/b/a_fold"/>
</dbReference>
<evidence type="ECO:0000313" key="2">
    <source>
        <dbReference type="Proteomes" id="UP000011729"/>
    </source>
</evidence>
<evidence type="ECO:0000313" key="1">
    <source>
        <dbReference type="EMBL" id="AGF74159.1"/>
    </source>
</evidence>
<dbReference type="PATRIC" id="fig|1094489.3.peg.339"/>